<dbReference type="GO" id="GO:0017183">
    <property type="term" value="P:protein histidyl modification to diphthamide"/>
    <property type="evidence" value="ECO:0007669"/>
    <property type="project" value="TreeGrafter"/>
</dbReference>
<dbReference type="Proteomes" id="UP000799441">
    <property type="component" value="Unassembled WGS sequence"/>
</dbReference>
<dbReference type="FunFam" id="3.40.50.620:FF:000145">
    <property type="entry name" value="ATP-binding domain containing protein"/>
    <property type="match status" value="1"/>
</dbReference>
<proteinExistence type="predicted"/>
<comment type="caution">
    <text evidence="8">The sequence shown here is derived from an EMBL/GenBank/DDBJ whole genome shotgun (WGS) entry which is preliminary data.</text>
</comment>
<dbReference type="GO" id="GO:0017178">
    <property type="term" value="F:diphthine-ammonia ligase activity"/>
    <property type="evidence" value="ECO:0007669"/>
    <property type="project" value="UniProtKB-EC"/>
</dbReference>
<dbReference type="InterPro" id="IPR014729">
    <property type="entry name" value="Rossmann-like_a/b/a_fold"/>
</dbReference>
<evidence type="ECO:0000256" key="5">
    <source>
        <dbReference type="ARBA" id="ARBA00048108"/>
    </source>
</evidence>
<dbReference type="InterPro" id="IPR006175">
    <property type="entry name" value="YjgF/YER057c/UK114"/>
</dbReference>
<dbReference type="CDD" id="cd06156">
    <property type="entry name" value="eu_AANH_C_2"/>
    <property type="match status" value="1"/>
</dbReference>
<evidence type="ECO:0000313" key="9">
    <source>
        <dbReference type="Proteomes" id="UP000799441"/>
    </source>
</evidence>
<evidence type="ECO:0000256" key="6">
    <source>
        <dbReference type="SAM" id="MobiDB-lite"/>
    </source>
</evidence>
<dbReference type="SUPFAM" id="SSF55298">
    <property type="entry name" value="YjgF-like"/>
    <property type="match status" value="2"/>
</dbReference>
<dbReference type="CDD" id="cd01994">
    <property type="entry name" value="AANH_PF0828-like"/>
    <property type="match status" value="1"/>
</dbReference>
<dbReference type="EMBL" id="MU003767">
    <property type="protein sequence ID" value="KAF2725704.1"/>
    <property type="molecule type" value="Genomic_DNA"/>
</dbReference>
<evidence type="ECO:0000256" key="2">
    <source>
        <dbReference type="ARBA" id="ARBA00018426"/>
    </source>
</evidence>
<dbReference type="PANTHER" id="PTHR12196:SF2">
    <property type="entry name" value="DIPHTHINE--AMMONIA LIGASE"/>
    <property type="match status" value="1"/>
</dbReference>
<evidence type="ECO:0000256" key="1">
    <source>
        <dbReference type="ARBA" id="ARBA00012089"/>
    </source>
</evidence>
<feature type="region of interest" description="Disordered" evidence="6">
    <location>
        <begin position="298"/>
        <end position="318"/>
    </location>
</feature>
<evidence type="ECO:0000259" key="7">
    <source>
        <dbReference type="Pfam" id="PF01902"/>
    </source>
</evidence>
<dbReference type="SUPFAM" id="SSF52402">
    <property type="entry name" value="Adenine nucleotide alpha hydrolases-like"/>
    <property type="match status" value="1"/>
</dbReference>
<dbReference type="OrthoDB" id="686384at2759"/>
<dbReference type="InterPro" id="IPR030662">
    <property type="entry name" value="DPH6/MJ0570"/>
</dbReference>
<protein>
    <recommendedName>
        <fullName evidence="2">Diphthine--ammonia ligase</fullName>
        <ecNumber evidence="1">6.3.1.14</ecNumber>
    </recommendedName>
    <alternativeName>
        <fullName evidence="3">Diphthamide synthase</fullName>
    </alternativeName>
    <alternativeName>
        <fullName evidence="4">Diphthamide synthetase</fullName>
    </alternativeName>
</protein>
<dbReference type="EC" id="6.3.1.14" evidence="1"/>
<accession>A0A9P4QIU6</accession>
<dbReference type="AlphaFoldDB" id="A0A9P4QIU6"/>
<dbReference type="NCBIfam" id="TIGR00290">
    <property type="entry name" value="MJ0570_dom"/>
    <property type="match status" value="1"/>
</dbReference>
<dbReference type="Pfam" id="PF01902">
    <property type="entry name" value="Diphthami_syn_2"/>
    <property type="match status" value="1"/>
</dbReference>
<dbReference type="Gene3D" id="3.30.1330.40">
    <property type="entry name" value="RutC-like"/>
    <property type="match status" value="2"/>
</dbReference>
<dbReference type="Gene3D" id="3.90.1490.10">
    <property type="entry name" value="putative n-type atp pyrophosphatase, domain 2"/>
    <property type="match status" value="1"/>
</dbReference>
<keyword evidence="9" id="KW-1185">Reference proteome</keyword>
<dbReference type="Pfam" id="PF01042">
    <property type="entry name" value="Ribonuc_L-PSP"/>
    <property type="match status" value="1"/>
</dbReference>
<comment type="catalytic activity">
    <reaction evidence="5">
        <text>diphthine-[translation elongation factor 2] + NH4(+) + ATP = diphthamide-[translation elongation factor 2] + AMP + diphosphate + H(+)</text>
        <dbReference type="Rhea" id="RHEA:19753"/>
        <dbReference type="Rhea" id="RHEA-COMP:10172"/>
        <dbReference type="Rhea" id="RHEA-COMP:10174"/>
        <dbReference type="ChEBI" id="CHEBI:15378"/>
        <dbReference type="ChEBI" id="CHEBI:16692"/>
        <dbReference type="ChEBI" id="CHEBI:28938"/>
        <dbReference type="ChEBI" id="CHEBI:30616"/>
        <dbReference type="ChEBI" id="CHEBI:33019"/>
        <dbReference type="ChEBI" id="CHEBI:82696"/>
        <dbReference type="ChEBI" id="CHEBI:456215"/>
        <dbReference type="EC" id="6.3.1.14"/>
    </reaction>
</comment>
<dbReference type="InterPro" id="IPR035959">
    <property type="entry name" value="RutC-like_sf"/>
</dbReference>
<dbReference type="PANTHER" id="PTHR12196">
    <property type="entry name" value="DOMAIN OF UNKNOWN FUNCTION 71 DUF71 -CONTAINING PROTEIN"/>
    <property type="match status" value="1"/>
</dbReference>
<gene>
    <name evidence="8" type="ORF">K431DRAFT_281068</name>
</gene>
<dbReference type="GO" id="GO:0016787">
    <property type="term" value="F:hydrolase activity"/>
    <property type="evidence" value="ECO:0007669"/>
    <property type="project" value="UniProtKB-KW"/>
</dbReference>
<keyword evidence="8" id="KW-0378">Hydrolase</keyword>
<dbReference type="Gene3D" id="3.40.50.620">
    <property type="entry name" value="HUPs"/>
    <property type="match status" value="1"/>
</dbReference>
<feature type="domain" description="Diphthamide synthase" evidence="7">
    <location>
        <begin position="5"/>
        <end position="250"/>
    </location>
</feature>
<organism evidence="8 9">
    <name type="scientific">Polychaeton citri CBS 116435</name>
    <dbReference type="NCBI Taxonomy" id="1314669"/>
    <lineage>
        <taxon>Eukaryota</taxon>
        <taxon>Fungi</taxon>
        <taxon>Dikarya</taxon>
        <taxon>Ascomycota</taxon>
        <taxon>Pezizomycotina</taxon>
        <taxon>Dothideomycetes</taxon>
        <taxon>Dothideomycetidae</taxon>
        <taxon>Capnodiales</taxon>
        <taxon>Capnodiaceae</taxon>
        <taxon>Polychaeton</taxon>
    </lineage>
</organism>
<evidence type="ECO:0000313" key="8">
    <source>
        <dbReference type="EMBL" id="KAF2725704.1"/>
    </source>
</evidence>
<name>A0A9P4QIU6_9PEZI</name>
<reference evidence="8" key="1">
    <citation type="journal article" date="2020" name="Stud. Mycol.">
        <title>101 Dothideomycetes genomes: a test case for predicting lifestyles and emergence of pathogens.</title>
        <authorList>
            <person name="Haridas S."/>
            <person name="Albert R."/>
            <person name="Binder M."/>
            <person name="Bloem J."/>
            <person name="Labutti K."/>
            <person name="Salamov A."/>
            <person name="Andreopoulos B."/>
            <person name="Baker S."/>
            <person name="Barry K."/>
            <person name="Bills G."/>
            <person name="Bluhm B."/>
            <person name="Cannon C."/>
            <person name="Castanera R."/>
            <person name="Culley D."/>
            <person name="Daum C."/>
            <person name="Ezra D."/>
            <person name="Gonzalez J."/>
            <person name="Henrissat B."/>
            <person name="Kuo A."/>
            <person name="Liang C."/>
            <person name="Lipzen A."/>
            <person name="Lutzoni F."/>
            <person name="Magnuson J."/>
            <person name="Mondo S."/>
            <person name="Nolan M."/>
            <person name="Ohm R."/>
            <person name="Pangilinan J."/>
            <person name="Park H.-J."/>
            <person name="Ramirez L."/>
            <person name="Alfaro M."/>
            <person name="Sun H."/>
            <person name="Tritt A."/>
            <person name="Yoshinaga Y."/>
            <person name="Zwiers L.-H."/>
            <person name="Turgeon B."/>
            <person name="Goodwin S."/>
            <person name="Spatafora J."/>
            <person name="Crous P."/>
            <person name="Grigoriev I."/>
        </authorList>
    </citation>
    <scope>NUCLEOTIDE SEQUENCE</scope>
    <source>
        <strain evidence="8">CBS 116435</strain>
    </source>
</reference>
<evidence type="ECO:0000256" key="3">
    <source>
        <dbReference type="ARBA" id="ARBA00029814"/>
    </source>
</evidence>
<dbReference type="InterPro" id="IPR002761">
    <property type="entry name" value="Diphthami_syn_dom"/>
</dbReference>
<evidence type="ECO:0000256" key="4">
    <source>
        <dbReference type="ARBA" id="ARBA00031552"/>
    </source>
</evidence>
<sequence length="637" mass="69631">MGRLKVVALISGGKDSLFSILHCLANAHDVVALANLHPPNRSGDAAEDLDSFMYQTVGHKVIPLYAEALGLPLYRQEIQGTAIVQSKEYQHDTRDRQHGHDETEDLFQLLQRVKSTQPDVDAVSTGAILSDYQRIRVEHVALRLGLTPLSFLWQYPSLPPNTQHSLLDDMAAVGQDSRIIKIASGGLDESFLWQNVASKATINRLIKASKRFGTDGDGAILGEGGEFETLALEGPVPLWKARIVIEDGDTEILSGEAGTASVKIVRSQLGSHSTPSTKSTIDNLRQPPLLESSFEALLSSGNNPSKPVEDPPSGIDRVDERPQNQLLLEGLTGSGQTAAEQTENVMQQLQLRLQQHGLDMNSVAYTCIILRDMVDFAAVNKAYSQHFIMSNPPARVTIASPTVIPAQASIMLSATAVRMADPKELKNLHVQSRSYWAPANIGPYSQAVIVPVCGDSSRSDTLVYVSGQIPLVPNTMDLVQSDPSVGQHAFTLQAVLSLQHLYRIATCVRARQWVRAIAFITADSPEEASDRAEIARSIWFGSRIESGTESEEVAHADDFDIWHLRFNAAGHDTTSVVKQSSLREAPLPSVFVIRVDALPRSASIEWVGYGSTNEETKVWEVPHFEYLLSVFQSAIVA</sequence>